<name>A0AAD9WQ81_9ROSI</name>
<evidence type="ECO:0000256" key="8">
    <source>
        <dbReference type="SAM" id="MobiDB-lite"/>
    </source>
</evidence>
<organism evidence="9 10">
    <name type="scientific">Dipteronia dyeriana</name>
    <dbReference type="NCBI Taxonomy" id="168575"/>
    <lineage>
        <taxon>Eukaryota</taxon>
        <taxon>Viridiplantae</taxon>
        <taxon>Streptophyta</taxon>
        <taxon>Embryophyta</taxon>
        <taxon>Tracheophyta</taxon>
        <taxon>Spermatophyta</taxon>
        <taxon>Magnoliopsida</taxon>
        <taxon>eudicotyledons</taxon>
        <taxon>Gunneridae</taxon>
        <taxon>Pentapetalae</taxon>
        <taxon>rosids</taxon>
        <taxon>malvids</taxon>
        <taxon>Sapindales</taxon>
        <taxon>Sapindaceae</taxon>
        <taxon>Hippocastanoideae</taxon>
        <taxon>Acereae</taxon>
        <taxon>Dipteronia</taxon>
    </lineage>
</organism>
<keyword evidence="5" id="KW-0472">Membrane</keyword>
<gene>
    <name evidence="9" type="ORF">Ddye_027484</name>
</gene>
<feature type="region of interest" description="Disordered" evidence="8">
    <location>
        <begin position="139"/>
        <end position="181"/>
    </location>
</feature>
<accession>A0AAD9WQ81</accession>
<dbReference type="SUPFAM" id="SSF52058">
    <property type="entry name" value="L domain-like"/>
    <property type="match status" value="1"/>
</dbReference>
<proteinExistence type="predicted"/>
<keyword evidence="7" id="KW-0325">Glycoprotein</keyword>
<evidence type="ECO:0000313" key="10">
    <source>
        <dbReference type="Proteomes" id="UP001280121"/>
    </source>
</evidence>
<evidence type="ECO:0000313" key="9">
    <source>
        <dbReference type="EMBL" id="KAK2639689.1"/>
    </source>
</evidence>
<dbReference type="AlphaFoldDB" id="A0AAD9WQ81"/>
<dbReference type="PANTHER" id="PTHR48063">
    <property type="entry name" value="LRR RECEPTOR-LIKE KINASE"/>
    <property type="match status" value="1"/>
</dbReference>
<dbReference type="InterPro" id="IPR046956">
    <property type="entry name" value="RLP23-like"/>
</dbReference>
<evidence type="ECO:0000256" key="2">
    <source>
        <dbReference type="ARBA" id="ARBA00022692"/>
    </source>
</evidence>
<evidence type="ECO:0000256" key="5">
    <source>
        <dbReference type="ARBA" id="ARBA00023136"/>
    </source>
</evidence>
<comment type="subcellular location">
    <subcellularLocation>
        <location evidence="1">Membrane</location>
        <topology evidence="1">Single-pass type I membrane protein</topology>
    </subcellularLocation>
</comment>
<dbReference type="EMBL" id="JANJYI010000008">
    <property type="protein sequence ID" value="KAK2639689.1"/>
    <property type="molecule type" value="Genomic_DNA"/>
</dbReference>
<evidence type="ECO:0000256" key="7">
    <source>
        <dbReference type="ARBA" id="ARBA00023180"/>
    </source>
</evidence>
<keyword evidence="4" id="KW-1133">Transmembrane helix</keyword>
<evidence type="ECO:0000256" key="6">
    <source>
        <dbReference type="ARBA" id="ARBA00023170"/>
    </source>
</evidence>
<keyword evidence="2" id="KW-0812">Transmembrane</keyword>
<dbReference type="GO" id="GO:0016020">
    <property type="term" value="C:membrane"/>
    <property type="evidence" value="ECO:0007669"/>
    <property type="project" value="UniProtKB-SubCell"/>
</dbReference>
<keyword evidence="3" id="KW-0732">Signal</keyword>
<evidence type="ECO:0000256" key="3">
    <source>
        <dbReference type="ARBA" id="ARBA00022729"/>
    </source>
</evidence>
<comment type="caution">
    <text evidence="9">The sequence shown here is derived from an EMBL/GenBank/DDBJ whole genome shotgun (WGS) entry which is preliminary data.</text>
</comment>
<feature type="region of interest" description="Disordered" evidence="8">
    <location>
        <begin position="204"/>
        <end position="228"/>
    </location>
</feature>
<protein>
    <submittedName>
        <fullName evidence="9">Uncharacterized protein</fullName>
    </submittedName>
</protein>
<reference evidence="9" key="1">
    <citation type="journal article" date="2023" name="Plant J.">
        <title>Genome sequences and population genomics provide insights into the demographic history, inbreeding, and mutation load of two 'living fossil' tree species of Dipteronia.</title>
        <authorList>
            <person name="Feng Y."/>
            <person name="Comes H.P."/>
            <person name="Chen J."/>
            <person name="Zhu S."/>
            <person name="Lu R."/>
            <person name="Zhang X."/>
            <person name="Li P."/>
            <person name="Qiu J."/>
            <person name="Olsen K.M."/>
            <person name="Qiu Y."/>
        </authorList>
    </citation>
    <scope>NUCLEOTIDE SEQUENCE</scope>
    <source>
        <strain evidence="9">KIB01</strain>
    </source>
</reference>
<keyword evidence="10" id="KW-1185">Reference proteome</keyword>
<sequence>MKILNLRSNNFHSHILKELCQLSSSQILDFAQNNLSGNIPSCINNFSAMVTVDHSVSSDLYYLKGEINFAEYVLLVWKGKTYEHSTILKLGNGLIKDQRPKTNPTYDFDPIGVKPYPPPPYTDCCSFNFVQSNRQRFSVVEPSKLPHSRTGDSPPQLDRRNPDGRMDNLAKPRCEAKPASGANVVVSHRGGGCKGGEAASVEARSACQGRKAVPSTARLEAGRARHYP</sequence>
<evidence type="ECO:0000256" key="4">
    <source>
        <dbReference type="ARBA" id="ARBA00022989"/>
    </source>
</evidence>
<evidence type="ECO:0000256" key="1">
    <source>
        <dbReference type="ARBA" id="ARBA00004479"/>
    </source>
</evidence>
<keyword evidence="6" id="KW-0675">Receptor</keyword>
<dbReference type="Gene3D" id="3.80.10.10">
    <property type="entry name" value="Ribonuclease Inhibitor"/>
    <property type="match status" value="1"/>
</dbReference>
<feature type="compositionally biased region" description="Basic and acidic residues" evidence="8">
    <location>
        <begin position="157"/>
        <end position="176"/>
    </location>
</feature>
<dbReference type="InterPro" id="IPR032675">
    <property type="entry name" value="LRR_dom_sf"/>
</dbReference>
<dbReference type="Proteomes" id="UP001280121">
    <property type="component" value="Unassembled WGS sequence"/>
</dbReference>
<dbReference type="PANTHER" id="PTHR48063:SF98">
    <property type="entry name" value="LRR RECEPTOR-LIKE SERINE_THREONINE-PROTEIN KINASE FLS2"/>
    <property type="match status" value="1"/>
</dbReference>